<name>A0A3L9DS22_9STRE</name>
<keyword evidence="1" id="KW-1133">Transmembrane helix</keyword>
<dbReference type="AlphaFoldDB" id="A0A3L9DS22"/>
<keyword evidence="3" id="KW-1185">Reference proteome</keyword>
<dbReference type="RefSeq" id="WP_121834878.1">
    <property type="nucleotide sequence ID" value="NZ_RCVM01000004.1"/>
</dbReference>
<evidence type="ECO:0000256" key="1">
    <source>
        <dbReference type="SAM" id="Phobius"/>
    </source>
</evidence>
<evidence type="ECO:0000313" key="2">
    <source>
        <dbReference type="EMBL" id="RLY04121.1"/>
    </source>
</evidence>
<protein>
    <recommendedName>
        <fullName evidence="4">SpeK</fullName>
    </recommendedName>
</protein>
<reference evidence="2 3" key="1">
    <citation type="submission" date="2018-10" db="EMBL/GenBank/DDBJ databases">
        <title>Streptococcus hillyeri sp. nov., isolated from equine tracheal sample.</title>
        <authorList>
            <person name="Macfadyen A.C."/>
            <person name="Waller A."/>
            <person name="Paterson G.K."/>
        </authorList>
    </citation>
    <scope>NUCLEOTIDE SEQUENCE [LARGE SCALE GENOMIC DNA]</scope>
    <source>
        <strain evidence="2 3">28462</strain>
    </source>
</reference>
<comment type="caution">
    <text evidence="2">The sequence shown here is derived from an EMBL/GenBank/DDBJ whole genome shotgun (WGS) entry which is preliminary data.</text>
</comment>
<keyword evidence="1" id="KW-0812">Transmembrane</keyword>
<feature type="transmembrane region" description="Helical" evidence="1">
    <location>
        <begin position="43"/>
        <end position="61"/>
    </location>
</feature>
<feature type="transmembrane region" description="Helical" evidence="1">
    <location>
        <begin position="73"/>
        <end position="94"/>
    </location>
</feature>
<feature type="transmembrane region" description="Helical" evidence="1">
    <location>
        <begin position="12"/>
        <end position="31"/>
    </location>
</feature>
<evidence type="ECO:0008006" key="4">
    <source>
        <dbReference type="Google" id="ProtNLM"/>
    </source>
</evidence>
<keyword evidence="1" id="KW-0472">Membrane</keyword>
<dbReference type="EMBL" id="RCVM01000004">
    <property type="protein sequence ID" value="RLY04121.1"/>
    <property type="molecule type" value="Genomic_DNA"/>
</dbReference>
<gene>
    <name evidence="2" type="ORF">EAF07_03355</name>
</gene>
<organism evidence="2 3">
    <name type="scientific">Streptococcus hillyeri</name>
    <dbReference type="NCBI Taxonomy" id="2282420"/>
    <lineage>
        <taxon>Bacteria</taxon>
        <taxon>Bacillati</taxon>
        <taxon>Bacillota</taxon>
        <taxon>Bacilli</taxon>
        <taxon>Lactobacillales</taxon>
        <taxon>Streptococcaceae</taxon>
        <taxon>Streptococcus</taxon>
    </lineage>
</organism>
<proteinExistence type="predicted"/>
<evidence type="ECO:0000313" key="3">
    <source>
        <dbReference type="Proteomes" id="UP000279194"/>
    </source>
</evidence>
<sequence length="96" mass="11210">MLTLRQIINDHYRSYLLLLLTAYILAFFIPWDISIQTTPLPLILTQQVFPIIGIIIIIFSFMTRKVGLFMTGLLYLLAFWIYMSMIFSVLPGLFCN</sequence>
<dbReference type="Proteomes" id="UP000279194">
    <property type="component" value="Unassembled WGS sequence"/>
</dbReference>
<accession>A0A3L9DS22</accession>